<sequence length="331" mass="37853">MTLAPRGCRVAHQTVKEHSKISSPPFHLPIFLFTQFTAPLIPITVKTTFSTIMIYTRLHTITTRFQMEQRRWEKMPREEVKASGPGSGPGNNEAFPGSSKTANEIKIPENLQKYSKELEWECGVFSEQRLNFKDKDKTKAERVDEFWQRLKSSDRMKSWKATSEPAFLFATGGPYTTDDDIQTSVTRQSVRELVIELILRGSAVLYLSYPPRPGDPQGHSALLGSFILLIRRLYPDLPYEEPSGKEKRDIEKYFLAMVETIQQSMVAVHIVIHGLSGHKDQGEGESLLRLLYKEYAPKRSKSKTKVIIIPPTKDGWQEDLNVPEEHIFSEE</sequence>
<protein>
    <submittedName>
        <fullName evidence="2">Uncharacterized protein</fullName>
    </submittedName>
</protein>
<gene>
    <name evidence="2" type="ORF">K491DRAFT_743632</name>
</gene>
<evidence type="ECO:0000256" key="1">
    <source>
        <dbReference type="SAM" id="MobiDB-lite"/>
    </source>
</evidence>
<dbReference type="EMBL" id="MU004726">
    <property type="protein sequence ID" value="KAF2647035.1"/>
    <property type="molecule type" value="Genomic_DNA"/>
</dbReference>
<organism evidence="2 3">
    <name type="scientific">Lophiostoma macrostomum CBS 122681</name>
    <dbReference type="NCBI Taxonomy" id="1314788"/>
    <lineage>
        <taxon>Eukaryota</taxon>
        <taxon>Fungi</taxon>
        <taxon>Dikarya</taxon>
        <taxon>Ascomycota</taxon>
        <taxon>Pezizomycotina</taxon>
        <taxon>Dothideomycetes</taxon>
        <taxon>Pleosporomycetidae</taxon>
        <taxon>Pleosporales</taxon>
        <taxon>Lophiostomataceae</taxon>
        <taxon>Lophiostoma</taxon>
    </lineage>
</organism>
<feature type="region of interest" description="Disordered" evidence="1">
    <location>
        <begin position="73"/>
        <end position="102"/>
    </location>
</feature>
<keyword evidence="3" id="KW-1185">Reference proteome</keyword>
<name>A0A6A6SGM5_9PLEO</name>
<dbReference type="Proteomes" id="UP000799324">
    <property type="component" value="Unassembled WGS sequence"/>
</dbReference>
<proteinExistence type="predicted"/>
<accession>A0A6A6SGM5</accession>
<evidence type="ECO:0000313" key="2">
    <source>
        <dbReference type="EMBL" id="KAF2647035.1"/>
    </source>
</evidence>
<reference evidence="2" key="1">
    <citation type="journal article" date="2020" name="Stud. Mycol.">
        <title>101 Dothideomycetes genomes: a test case for predicting lifestyles and emergence of pathogens.</title>
        <authorList>
            <person name="Haridas S."/>
            <person name="Albert R."/>
            <person name="Binder M."/>
            <person name="Bloem J."/>
            <person name="Labutti K."/>
            <person name="Salamov A."/>
            <person name="Andreopoulos B."/>
            <person name="Baker S."/>
            <person name="Barry K."/>
            <person name="Bills G."/>
            <person name="Bluhm B."/>
            <person name="Cannon C."/>
            <person name="Castanera R."/>
            <person name="Culley D."/>
            <person name="Daum C."/>
            <person name="Ezra D."/>
            <person name="Gonzalez J."/>
            <person name="Henrissat B."/>
            <person name="Kuo A."/>
            <person name="Liang C."/>
            <person name="Lipzen A."/>
            <person name="Lutzoni F."/>
            <person name="Magnuson J."/>
            <person name="Mondo S."/>
            <person name="Nolan M."/>
            <person name="Ohm R."/>
            <person name="Pangilinan J."/>
            <person name="Park H.-J."/>
            <person name="Ramirez L."/>
            <person name="Alfaro M."/>
            <person name="Sun H."/>
            <person name="Tritt A."/>
            <person name="Yoshinaga Y."/>
            <person name="Zwiers L.-H."/>
            <person name="Turgeon B."/>
            <person name="Goodwin S."/>
            <person name="Spatafora J."/>
            <person name="Crous P."/>
            <person name="Grigoriev I."/>
        </authorList>
    </citation>
    <scope>NUCLEOTIDE SEQUENCE</scope>
    <source>
        <strain evidence="2">CBS 122681</strain>
    </source>
</reference>
<dbReference type="AlphaFoldDB" id="A0A6A6SGM5"/>
<evidence type="ECO:0000313" key="3">
    <source>
        <dbReference type="Proteomes" id="UP000799324"/>
    </source>
</evidence>